<keyword evidence="1" id="KW-0324">Glycolysis</keyword>
<dbReference type="PANTHER" id="PTHR48100:SF1">
    <property type="entry name" value="HISTIDINE PHOSPHATASE FAMILY PROTEIN-RELATED"/>
    <property type="match status" value="1"/>
</dbReference>
<dbReference type="PANTHER" id="PTHR48100">
    <property type="entry name" value="BROAD-SPECIFICITY PHOSPHATASE YOR283W-RELATED"/>
    <property type="match status" value="1"/>
</dbReference>
<proteinExistence type="predicted"/>
<dbReference type="EMBL" id="CP047260">
    <property type="protein sequence ID" value="QHE95648.1"/>
    <property type="molecule type" value="Genomic_DNA"/>
</dbReference>
<dbReference type="Pfam" id="PF24745">
    <property type="entry name" value="DUF7693"/>
    <property type="match status" value="1"/>
</dbReference>
<protein>
    <submittedName>
        <fullName evidence="4">Histidine phosphatase family protein</fullName>
    </submittedName>
</protein>
<evidence type="ECO:0000313" key="5">
    <source>
        <dbReference type="Proteomes" id="UP000003811"/>
    </source>
</evidence>
<dbReference type="Proteomes" id="UP000003811">
    <property type="component" value="Chromosome"/>
</dbReference>
<evidence type="ECO:0000256" key="2">
    <source>
        <dbReference type="ARBA" id="ARBA00023235"/>
    </source>
</evidence>
<evidence type="ECO:0000256" key="1">
    <source>
        <dbReference type="ARBA" id="ARBA00023152"/>
    </source>
</evidence>
<dbReference type="InterPro" id="IPR013078">
    <property type="entry name" value="His_Pase_superF_clade-1"/>
</dbReference>
<feature type="domain" description="DUF7693" evidence="3">
    <location>
        <begin position="283"/>
        <end position="379"/>
    </location>
</feature>
<accession>A0A8T8BW96</accession>
<dbReference type="InterPro" id="IPR001345">
    <property type="entry name" value="PG/BPGM_mutase_AS"/>
</dbReference>
<dbReference type="Gene3D" id="3.40.50.1240">
    <property type="entry name" value="Phosphoglycerate mutase-like"/>
    <property type="match status" value="1"/>
</dbReference>
<name>A0A8T8BW96_PSEYM</name>
<evidence type="ECO:0000259" key="3">
    <source>
        <dbReference type="Pfam" id="PF24745"/>
    </source>
</evidence>
<reference evidence="4 5" key="1">
    <citation type="journal article" date="2011" name="PLoS Pathog.">
        <title>Dynamic evolution of pathogenicity revealed by sequencing and comparative genomics of 19 Pseudomonas syringae isolates.</title>
        <authorList>
            <person name="Baltrus D.A."/>
            <person name="Nishimura M.T."/>
            <person name="Romanchuk A."/>
            <person name="Chang J.H."/>
            <person name="Mukhtar M.S."/>
            <person name="Cherkis K."/>
            <person name="Roach J."/>
            <person name="Grant S.R."/>
            <person name="Jones C.D."/>
            <person name="Dangl J.L."/>
        </authorList>
    </citation>
    <scope>NUCLEOTIDE SEQUENCE [LARGE SCALE GENOMIC DNA]</scope>
    <source>
        <strain evidence="4 5">ES4326</strain>
    </source>
</reference>
<dbReference type="SUPFAM" id="SSF53254">
    <property type="entry name" value="Phosphoglycerate mutase-like"/>
    <property type="match status" value="1"/>
</dbReference>
<evidence type="ECO:0000313" key="4">
    <source>
        <dbReference type="EMBL" id="QHE95648.1"/>
    </source>
</evidence>
<gene>
    <name evidence="4" type="ORF">PMA4326_002725</name>
</gene>
<sequence>MKLVRLIRHGESAANAGEASLDHATIRLTTKGVEQAQLVARSFNHAPDLIIASPFSRAQATAQATGAVFPATPVETWLVQEFTYLEPARCAGTTVAHRQDWVAAYWAKANPVFTDGEGAESFLDFISRAKAFLHRLAEHPVQDIAVFSHGQFINAVAWLIERKPQILDGGAMADWREYDIANHVPNCSGYTLSKNPDDAGWKICRSEQQIEVTHRVPRRFYQAVRDPERVLVEERAQELSAKGYPLQLDDDSAMYAEQRLKEARAATPSLQVCSDSGSFPGELSAREVCQVLRDVIFERHTMKKVGHQSWDEIYAGHFLVEVDGWRLSIYNDCDELDYCEEVVSLDGRRWSFDSGDRFGTDPIALLSVWEHQTLEKLLKAAVRLSEILCSGITCS</sequence>
<dbReference type="AlphaFoldDB" id="A0A8T8BW96"/>
<dbReference type="InterPro" id="IPR029033">
    <property type="entry name" value="His_PPase_superfam"/>
</dbReference>
<keyword evidence="2" id="KW-0413">Isomerase</keyword>
<dbReference type="GO" id="GO:0005737">
    <property type="term" value="C:cytoplasm"/>
    <property type="evidence" value="ECO:0007669"/>
    <property type="project" value="TreeGrafter"/>
</dbReference>
<dbReference type="InterPro" id="IPR050275">
    <property type="entry name" value="PGM_Phosphatase"/>
</dbReference>
<organism evidence="4 5">
    <name type="scientific">Pseudomonas syringae pv. maculicola str. ES4326</name>
    <dbReference type="NCBI Taxonomy" id="629265"/>
    <lineage>
        <taxon>Bacteria</taxon>
        <taxon>Pseudomonadati</taxon>
        <taxon>Pseudomonadota</taxon>
        <taxon>Gammaproteobacteria</taxon>
        <taxon>Pseudomonadales</taxon>
        <taxon>Pseudomonadaceae</taxon>
        <taxon>Pseudomonas</taxon>
    </lineage>
</organism>
<dbReference type="GO" id="GO:0016791">
    <property type="term" value="F:phosphatase activity"/>
    <property type="evidence" value="ECO:0007669"/>
    <property type="project" value="TreeGrafter"/>
</dbReference>
<dbReference type="InterPro" id="IPR056110">
    <property type="entry name" value="DUF7693"/>
</dbReference>
<dbReference type="PROSITE" id="PS00175">
    <property type="entry name" value="PG_MUTASE"/>
    <property type="match status" value="1"/>
</dbReference>
<dbReference type="SMART" id="SM00855">
    <property type="entry name" value="PGAM"/>
    <property type="match status" value="1"/>
</dbReference>
<dbReference type="CDD" id="cd07067">
    <property type="entry name" value="HP_PGM_like"/>
    <property type="match status" value="1"/>
</dbReference>
<dbReference type="Pfam" id="PF00300">
    <property type="entry name" value="His_Phos_1"/>
    <property type="match status" value="1"/>
</dbReference>